<evidence type="ECO:0000313" key="1">
    <source>
        <dbReference type="EMBL" id="CAD7227121.1"/>
    </source>
</evidence>
<dbReference type="AlphaFoldDB" id="A0A7R8ZML1"/>
<organism evidence="1">
    <name type="scientific">Cyprideis torosa</name>
    <dbReference type="NCBI Taxonomy" id="163714"/>
    <lineage>
        <taxon>Eukaryota</taxon>
        <taxon>Metazoa</taxon>
        <taxon>Ecdysozoa</taxon>
        <taxon>Arthropoda</taxon>
        <taxon>Crustacea</taxon>
        <taxon>Oligostraca</taxon>
        <taxon>Ostracoda</taxon>
        <taxon>Podocopa</taxon>
        <taxon>Podocopida</taxon>
        <taxon>Cytherocopina</taxon>
        <taxon>Cytheroidea</taxon>
        <taxon>Cytherideidae</taxon>
        <taxon>Cyprideis</taxon>
    </lineage>
</organism>
<dbReference type="OrthoDB" id="7486647at2759"/>
<sequence length="151" mass="16438">MAPVQWSLGFCAASGFSGTDDVGSIPADTQDSRFGWTRVAETSPSNEQEYVMACHRNVDGDEVRLGNIDQDGDEVHLGNIDQDGDEVRLGNVDQDGDEVRLGNVDQDGDEVRLGNIDQDGDEVRLGNVDQDGDENLLKYVFRNFSTVANAT</sequence>
<gene>
    <name evidence="1" type="ORF">CTOB1V02_LOCUS5030</name>
</gene>
<accession>A0A7R8ZML1</accession>
<protein>
    <submittedName>
        <fullName evidence="1">Uncharacterized protein</fullName>
    </submittedName>
</protein>
<proteinExistence type="predicted"/>
<reference evidence="1" key="1">
    <citation type="submission" date="2020-11" db="EMBL/GenBank/DDBJ databases">
        <authorList>
            <person name="Tran Van P."/>
        </authorList>
    </citation>
    <scope>NUCLEOTIDE SEQUENCE</scope>
</reference>
<name>A0A7R8ZML1_9CRUS</name>
<dbReference type="EMBL" id="OB661040">
    <property type="protein sequence ID" value="CAD7227121.1"/>
    <property type="molecule type" value="Genomic_DNA"/>
</dbReference>